<evidence type="ECO:0000313" key="2">
    <source>
        <dbReference type="EMBL" id="MBP1992143.1"/>
    </source>
</evidence>
<dbReference type="Pfam" id="PF00115">
    <property type="entry name" value="COX1"/>
    <property type="match status" value="1"/>
</dbReference>
<keyword evidence="3" id="KW-1185">Reference proteome</keyword>
<keyword evidence="1" id="KW-0472">Membrane</keyword>
<evidence type="ECO:0000256" key="1">
    <source>
        <dbReference type="SAM" id="Phobius"/>
    </source>
</evidence>
<sequence>MGKSFIKIASVYFFVGVTLGMVMGITESFQFTSDHAHINLLGWVSMALFGLIYHCFPQTANQKLAKVHFWLHNVGVPVMVAGHFIFVLVSESAGLPIMASGGFIVVVATLIFLINIFMTLNKPQNA</sequence>
<feature type="transmembrane region" description="Helical" evidence="1">
    <location>
        <begin position="69"/>
        <end position="89"/>
    </location>
</feature>
<feature type="transmembrane region" description="Helical" evidence="1">
    <location>
        <begin position="40"/>
        <end position="57"/>
    </location>
</feature>
<protein>
    <submittedName>
        <fullName evidence="2">Cbb3-type cytochrome oxidase subunit 1</fullName>
    </submittedName>
</protein>
<feature type="transmembrane region" description="Helical" evidence="1">
    <location>
        <begin position="95"/>
        <end position="118"/>
    </location>
</feature>
<organism evidence="2 3">
    <name type="scientific">Paenibacillus eucommiae</name>
    <dbReference type="NCBI Taxonomy" id="1355755"/>
    <lineage>
        <taxon>Bacteria</taxon>
        <taxon>Bacillati</taxon>
        <taxon>Bacillota</taxon>
        <taxon>Bacilli</taxon>
        <taxon>Bacillales</taxon>
        <taxon>Paenibacillaceae</taxon>
        <taxon>Paenibacillus</taxon>
    </lineage>
</organism>
<name>A0ABS4IX91_9BACL</name>
<dbReference type="Proteomes" id="UP001519287">
    <property type="component" value="Unassembled WGS sequence"/>
</dbReference>
<dbReference type="InterPro" id="IPR036927">
    <property type="entry name" value="Cyt_c_oxase-like_su1_sf"/>
</dbReference>
<dbReference type="InterPro" id="IPR000883">
    <property type="entry name" value="Cyt_C_Oxase_1"/>
</dbReference>
<keyword evidence="1" id="KW-1133">Transmembrane helix</keyword>
<comment type="caution">
    <text evidence="2">The sequence shown here is derived from an EMBL/GenBank/DDBJ whole genome shotgun (WGS) entry which is preliminary data.</text>
</comment>
<dbReference type="SUPFAM" id="SSF81442">
    <property type="entry name" value="Cytochrome c oxidase subunit I-like"/>
    <property type="match status" value="1"/>
</dbReference>
<accession>A0ABS4IX91</accession>
<evidence type="ECO:0000313" key="3">
    <source>
        <dbReference type="Proteomes" id="UP001519287"/>
    </source>
</evidence>
<dbReference type="EMBL" id="JAGGLB010000012">
    <property type="protein sequence ID" value="MBP1992143.1"/>
    <property type="molecule type" value="Genomic_DNA"/>
</dbReference>
<dbReference type="Gene3D" id="1.20.210.10">
    <property type="entry name" value="Cytochrome c oxidase-like, subunit I domain"/>
    <property type="match status" value="1"/>
</dbReference>
<dbReference type="RefSeq" id="WP_209972852.1">
    <property type="nucleotide sequence ID" value="NZ_JAGGLB010000012.1"/>
</dbReference>
<keyword evidence="1" id="KW-0812">Transmembrane</keyword>
<gene>
    <name evidence="2" type="ORF">J2Z66_003751</name>
</gene>
<proteinExistence type="predicted"/>
<reference evidence="2 3" key="1">
    <citation type="submission" date="2021-03" db="EMBL/GenBank/DDBJ databases">
        <title>Genomic Encyclopedia of Type Strains, Phase IV (KMG-IV): sequencing the most valuable type-strain genomes for metagenomic binning, comparative biology and taxonomic classification.</title>
        <authorList>
            <person name="Goeker M."/>
        </authorList>
    </citation>
    <scope>NUCLEOTIDE SEQUENCE [LARGE SCALE GENOMIC DNA]</scope>
    <source>
        <strain evidence="2 3">DSM 26048</strain>
    </source>
</reference>